<evidence type="ECO:0000256" key="5">
    <source>
        <dbReference type="ARBA" id="ARBA00022840"/>
    </source>
</evidence>
<feature type="transmembrane region" description="Helical" evidence="9">
    <location>
        <begin position="285"/>
        <end position="302"/>
    </location>
</feature>
<evidence type="ECO:0000256" key="2">
    <source>
        <dbReference type="ARBA" id="ARBA00022448"/>
    </source>
</evidence>
<keyword evidence="4" id="KW-0547">Nucleotide-binding</keyword>
<evidence type="ECO:0000259" key="11">
    <source>
        <dbReference type="PROSITE" id="PS50929"/>
    </source>
</evidence>
<evidence type="ECO:0000256" key="6">
    <source>
        <dbReference type="ARBA" id="ARBA00022989"/>
    </source>
</evidence>
<dbReference type="InterPro" id="IPR003439">
    <property type="entry name" value="ABC_transporter-like_ATP-bd"/>
</dbReference>
<dbReference type="AlphaFoldDB" id="H6L186"/>
<dbReference type="GO" id="GO:0005737">
    <property type="term" value="C:cytoplasm"/>
    <property type="evidence" value="ECO:0007669"/>
    <property type="project" value="UniProtKB-ARBA"/>
</dbReference>
<dbReference type="InterPro" id="IPR036640">
    <property type="entry name" value="ABC1_TM_sf"/>
</dbReference>
<gene>
    <name evidence="12" type="ordered locus">SGRA_3397</name>
</gene>
<feature type="domain" description="ABC transporter" evidence="10">
    <location>
        <begin position="347"/>
        <end position="588"/>
    </location>
</feature>
<feature type="transmembrane region" description="Helical" evidence="9">
    <location>
        <begin position="171"/>
        <end position="189"/>
    </location>
</feature>
<dbReference type="EMBL" id="CP002831">
    <property type="protein sequence ID" value="AFC26122.1"/>
    <property type="molecule type" value="Genomic_DNA"/>
</dbReference>
<feature type="transmembrane region" description="Helical" evidence="9">
    <location>
        <begin position="67"/>
        <end position="89"/>
    </location>
</feature>
<evidence type="ECO:0000256" key="3">
    <source>
        <dbReference type="ARBA" id="ARBA00022692"/>
    </source>
</evidence>
<evidence type="ECO:0000256" key="4">
    <source>
        <dbReference type="ARBA" id="ARBA00022741"/>
    </source>
</evidence>
<keyword evidence="13" id="KW-1185">Reference proteome</keyword>
<dbReference type="OrthoDB" id="9780296at2"/>
<dbReference type="KEGG" id="sgn:SGRA_3397"/>
<evidence type="ECO:0000256" key="9">
    <source>
        <dbReference type="SAM" id="Phobius"/>
    </source>
</evidence>
<keyword evidence="6 9" id="KW-1133">Transmembrane helix</keyword>
<dbReference type="InterPro" id="IPR039421">
    <property type="entry name" value="Type_1_exporter"/>
</dbReference>
<feature type="transmembrane region" description="Helical" evidence="9">
    <location>
        <begin position="29"/>
        <end position="47"/>
    </location>
</feature>
<accession>H6L186</accession>
<evidence type="ECO:0000259" key="10">
    <source>
        <dbReference type="PROSITE" id="PS50893"/>
    </source>
</evidence>
<dbReference type="GO" id="GO:0016887">
    <property type="term" value="F:ATP hydrolysis activity"/>
    <property type="evidence" value="ECO:0007669"/>
    <property type="project" value="InterPro"/>
</dbReference>
<dbReference type="RefSeq" id="WP_015693717.1">
    <property type="nucleotide sequence ID" value="NC_016940.1"/>
</dbReference>
<dbReference type="Pfam" id="PF00005">
    <property type="entry name" value="ABC_tran"/>
    <property type="match status" value="1"/>
</dbReference>
<dbReference type="InterPro" id="IPR027417">
    <property type="entry name" value="P-loop_NTPase"/>
</dbReference>
<evidence type="ECO:0000256" key="1">
    <source>
        <dbReference type="ARBA" id="ARBA00004651"/>
    </source>
</evidence>
<dbReference type="CDD" id="cd18544">
    <property type="entry name" value="ABC_6TM_TmrA_like"/>
    <property type="match status" value="1"/>
</dbReference>
<dbReference type="Proteomes" id="UP000007519">
    <property type="component" value="Chromosome"/>
</dbReference>
<dbReference type="Pfam" id="PF00664">
    <property type="entry name" value="ABC_membrane"/>
    <property type="match status" value="1"/>
</dbReference>
<dbReference type="eggNOG" id="COG1132">
    <property type="taxonomic scope" value="Bacteria"/>
</dbReference>
<comment type="subcellular location">
    <subcellularLocation>
        <location evidence="1">Cell membrane</location>
        <topology evidence="1">Multi-pass membrane protein</topology>
    </subcellularLocation>
</comment>
<dbReference type="STRING" id="984262.SGRA_3397"/>
<dbReference type="GO" id="GO:0015421">
    <property type="term" value="F:ABC-type oligopeptide transporter activity"/>
    <property type="evidence" value="ECO:0007669"/>
    <property type="project" value="TreeGrafter"/>
</dbReference>
<dbReference type="GO" id="GO:0005886">
    <property type="term" value="C:plasma membrane"/>
    <property type="evidence" value="ECO:0007669"/>
    <property type="project" value="UniProtKB-SubCell"/>
</dbReference>
<dbReference type="InterPro" id="IPR011527">
    <property type="entry name" value="ABC1_TM_dom"/>
</dbReference>
<feature type="transmembrane region" description="Helical" evidence="9">
    <location>
        <begin position="249"/>
        <end position="273"/>
    </location>
</feature>
<evidence type="ECO:0000256" key="7">
    <source>
        <dbReference type="ARBA" id="ARBA00023136"/>
    </source>
</evidence>
<protein>
    <recommendedName>
        <fullName evidence="8">Multidrug resistance-like ATP-binding protein MdlB</fullName>
    </recommendedName>
</protein>
<evidence type="ECO:0000256" key="8">
    <source>
        <dbReference type="ARBA" id="ARBA00040960"/>
    </source>
</evidence>
<keyword evidence="2" id="KW-0813">Transport</keyword>
<organism evidence="12 13">
    <name type="scientific">Saprospira grandis (strain Lewin)</name>
    <dbReference type="NCBI Taxonomy" id="984262"/>
    <lineage>
        <taxon>Bacteria</taxon>
        <taxon>Pseudomonadati</taxon>
        <taxon>Bacteroidota</taxon>
        <taxon>Saprospiria</taxon>
        <taxon>Saprospirales</taxon>
        <taxon>Saprospiraceae</taxon>
        <taxon>Saprospira</taxon>
    </lineage>
</organism>
<dbReference type="InterPro" id="IPR003593">
    <property type="entry name" value="AAA+_ATPase"/>
</dbReference>
<dbReference type="HOGENOM" id="CLU_000604_84_3_10"/>
<name>H6L186_SAPGL</name>
<dbReference type="SMART" id="SM00382">
    <property type="entry name" value="AAA"/>
    <property type="match status" value="1"/>
</dbReference>
<keyword evidence="3 9" id="KW-0812">Transmembrane</keyword>
<dbReference type="GO" id="GO:0005524">
    <property type="term" value="F:ATP binding"/>
    <property type="evidence" value="ECO:0007669"/>
    <property type="project" value="UniProtKB-KW"/>
</dbReference>
<dbReference type="PANTHER" id="PTHR43394:SF1">
    <property type="entry name" value="ATP-BINDING CASSETTE SUB-FAMILY B MEMBER 10, MITOCHONDRIAL"/>
    <property type="match status" value="1"/>
</dbReference>
<feature type="transmembrane region" description="Helical" evidence="9">
    <location>
        <begin position="146"/>
        <end position="165"/>
    </location>
</feature>
<dbReference type="PROSITE" id="PS50929">
    <property type="entry name" value="ABC_TM1F"/>
    <property type="match status" value="1"/>
</dbReference>
<dbReference type="PROSITE" id="PS50893">
    <property type="entry name" value="ABC_TRANSPORTER_2"/>
    <property type="match status" value="1"/>
</dbReference>
<keyword evidence="7 9" id="KW-0472">Membrane</keyword>
<dbReference type="CDD" id="cd03254">
    <property type="entry name" value="ABCC_Glucan_exporter_like"/>
    <property type="match status" value="1"/>
</dbReference>
<keyword evidence="5" id="KW-0067">ATP-binding</keyword>
<evidence type="ECO:0000313" key="13">
    <source>
        <dbReference type="Proteomes" id="UP000007519"/>
    </source>
</evidence>
<sequence length="597" mass="67807">MSNANQERGNYADRQLFFRLLKLVRPYRFIFITAATLSIVLAPLAILRPYLVQLSVDQYILAGNYQGLLWIVGLLFGVLLFEGALQYFFTYITGLLGQSVIKDLRLRVFKHINSLRLSYFDRTPIGNSTTRTINDIETINTVFSQGAITIVADVLTLIFVLGIMLYSSWSLTLVCLTTLPLLIWGSYWFKEAVKKAYESVRTEVSKMNAFLQERITGMRIVQIFNAEQQELKKFDAINKRYTEANIRSIFYYAIFFPMVEILSAASLGLMVWYGAQSVLSEEVSIGVLVAFPLYLGMLFRPVRMLADKFNSLQMGLVAANRVFNLIDSNKQIQNNGEQKVEKLAGSIRFDEVHFSYEQDKKAEEVEKWILKGLSFELPAGQTMAIVGSTGAGKTTIINIINRFYDIHKGQIFIDDTEIRNYELSSLRSRIAIVLQDVFLFSGSVYENICLREESISKEEVIAAAKMIGAHEFIERLPGGYDYQVMERGATLSMGQRQLISFVRALVFDPDILILDEATSAIDPETEGIIQYAIEKLIAKRTSIIIAHRLSTIQHADQILVLDKGRKMEMGDHQTLMQKTDGFYRDLVETAYSVNQTD</sequence>
<reference evidence="12 13" key="1">
    <citation type="journal article" date="2012" name="Stand. Genomic Sci.">
        <title>Complete genome sequencing and analysis of Saprospira grandis str. Lewin, a predatory marine bacterium.</title>
        <authorList>
            <person name="Saw J.H."/>
            <person name="Yuryev A."/>
            <person name="Kanbe M."/>
            <person name="Hou S."/>
            <person name="Young A.G."/>
            <person name="Aizawa S."/>
            <person name="Alam M."/>
        </authorList>
    </citation>
    <scope>NUCLEOTIDE SEQUENCE [LARGE SCALE GENOMIC DNA]</scope>
    <source>
        <strain evidence="12 13">Lewin</strain>
    </source>
</reference>
<dbReference type="SUPFAM" id="SSF90123">
    <property type="entry name" value="ABC transporter transmembrane region"/>
    <property type="match status" value="1"/>
</dbReference>
<proteinExistence type="predicted"/>
<dbReference type="FunFam" id="3.40.50.300:FF:000604">
    <property type="entry name" value="ABC transporter B family member 28"/>
    <property type="match status" value="1"/>
</dbReference>
<dbReference type="Gene3D" id="1.20.1560.10">
    <property type="entry name" value="ABC transporter type 1, transmembrane domain"/>
    <property type="match status" value="1"/>
</dbReference>
<evidence type="ECO:0000313" key="12">
    <source>
        <dbReference type="EMBL" id="AFC26122.1"/>
    </source>
</evidence>
<dbReference type="PANTHER" id="PTHR43394">
    <property type="entry name" value="ATP-DEPENDENT PERMEASE MDL1, MITOCHONDRIAL"/>
    <property type="match status" value="1"/>
</dbReference>
<feature type="domain" description="ABC transmembrane type-1" evidence="11">
    <location>
        <begin position="32"/>
        <end position="314"/>
    </location>
</feature>
<dbReference type="SUPFAM" id="SSF52540">
    <property type="entry name" value="P-loop containing nucleoside triphosphate hydrolases"/>
    <property type="match status" value="1"/>
</dbReference>
<dbReference type="Gene3D" id="3.40.50.300">
    <property type="entry name" value="P-loop containing nucleotide triphosphate hydrolases"/>
    <property type="match status" value="1"/>
</dbReference>